<evidence type="ECO:0000313" key="2">
    <source>
        <dbReference type="EMBL" id="MPM33203.1"/>
    </source>
</evidence>
<protein>
    <recommendedName>
        <fullName evidence="1">Bro-N domain-containing protein</fullName>
    </recommendedName>
</protein>
<reference evidence="2" key="1">
    <citation type="submission" date="2019-08" db="EMBL/GenBank/DDBJ databases">
        <authorList>
            <person name="Kucharzyk K."/>
            <person name="Murdoch R.W."/>
            <person name="Higgins S."/>
            <person name="Loffler F."/>
        </authorList>
    </citation>
    <scope>NUCLEOTIDE SEQUENCE</scope>
</reference>
<dbReference type="AlphaFoldDB" id="A0A644Z382"/>
<dbReference type="PANTHER" id="PTHR36180:SF2">
    <property type="entry name" value="BRO FAMILY PROTEIN"/>
    <property type="match status" value="1"/>
</dbReference>
<dbReference type="SMART" id="SM01040">
    <property type="entry name" value="Bro-N"/>
    <property type="match status" value="1"/>
</dbReference>
<comment type="caution">
    <text evidence="2">The sequence shown here is derived from an EMBL/GenBank/DDBJ whole genome shotgun (WGS) entry which is preliminary data.</text>
</comment>
<dbReference type="InterPro" id="IPR003497">
    <property type="entry name" value="BRO_N_domain"/>
</dbReference>
<organism evidence="2">
    <name type="scientific">bioreactor metagenome</name>
    <dbReference type="NCBI Taxonomy" id="1076179"/>
    <lineage>
        <taxon>unclassified sequences</taxon>
        <taxon>metagenomes</taxon>
        <taxon>ecological metagenomes</taxon>
    </lineage>
</organism>
<accession>A0A644Z382</accession>
<name>A0A644Z382_9ZZZZ</name>
<gene>
    <name evidence="2" type="ORF">SDC9_79772</name>
</gene>
<feature type="domain" description="Bro-N" evidence="1">
    <location>
        <begin position="1"/>
        <end position="109"/>
    </location>
</feature>
<evidence type="ECO:0000259" key="1">
    <source>
        <dbReference type="PROSITE" id="PS51750"/>
    </source>
</evidence>
<proteinExistence type="predicted"/>
<dbReference type="PANTHER" id="PTHR36180">
    <property type="entry name" value="DNA-BINDING PROTEIN-RELATED-RELATED"/>
    <property type="match status" value="1"/>
</dbReference>
<sequence>MPSPEVIPFAFDAALVRVILDDAAEPWFCAKDVALALGYQWNGVSCITHVPEEWRSVRSVLTLRRGEQETWFLSEQGLYFFLGRSDKAGALPFQKWLAGEVLPSIRRNGGYALPGAAALEGQSPRCALPEVPEMYLLRPGLRQRLWQDALQTTRLDNAGSDAAAQWFAALCRMMVAGHAPRGGVDEATRRILQFADERCRAEHTGRVSAAALYEAFTLWWCSRFGDPVPSQQMFGRVMCGRYVQQKRGGKSCYFGVKLAAQGAA</sequence>
<dbReference type="EMBL" id="VSSQ01006586">
    <property type="protein sequence ID" value="MPM33203.1"/>
    <property type="molecule type" value="Genomic_DNA"/>
</dbReference>
<dbReference type="PROSITE" id="PS51750">
    <property type="entry name" value="BRO_N"/>
    <property type="match status" value="1"/>
</dbReference>
<dbReference type="Pfam" id="PF02498">
    <property type="entry name" value="Bro-N"/>
    <property type="match status" value="1"/>
</dbReference>